<evidence type="ECO:0000256" key="7">
    <source>
        <dbReference type="RuleBase" id="RU004474"/>
    </source>
</evidence>
<comment type="similarity">
    <text evidence="7">Belongs to the dihydrofolate reductase family.</text>
</comment>
<feature type="domain" description="DHFR" evidence="8">
    <location>
        <begin position="19"/>
        <end position="220"/>
    </location>
</feature>
<dbReference type="GO" id="GO:0005739">
    <property type="term" value="C:mitochondrion"/>
    <property type="evidence" value="ECO:0007669"/>
    <property type="project" value="TreeGrafter"/>
</dbReference>
<comment type="pathway">
    <text evidence="1">Cofactor biosynthesis; tetrahydrofolate biosynthesis; 5,6,7,8-tetrahydrofolate from 7,8-dihydrofolate: step 1/1.</text>
</comment>
<reference evidence="9" key="2">
    <citation type="submission" date="2016-07" db="EMBL/GenBank/DDBJ databases">
        <title>Evolution of pathogenesis and genome organization in the Tremellales.</title>
        <authorList>
            <person name="Cuomo C."/>
            <person name="Litvintseva A."/>
            <person name="Heitman J."/>
            <person name="Chen Y."/>
            <person name="Sun S."/>
            <person name="Springer D."/>
            <person name="Dromer F."/>
            <person name="Young S."/>
            <person name="Zeng Q."/>
            <person name="Chapman S."/>
            <person name="Gujja S."/>
            <person name="Saif S."/>
            <person name="Birren B."/>
        </authorList>
    </citation>
    <scope>NUCLEOTIDE SEQUENCE</scope>
    <source>
        <strain evidence="9">CBS 10737</strain>
    </source>
</reference>
<dbReference type="GO" id="GO:0046654">
    <property type="term" value="P:tetrahydrofolate biosynthetic process"/>
    <property type="evidence" value="ECO:0007669"/>
    <property type="project" value="UniProtKB-UniPathway"/>
</dbReference>
<dbReference type="GO" id="GO:0004146">
    <property type="term" value="F:dihydrofolate reductase activity"/>
    <property type="evidence" value="ECO:0007669"/>
    <property type="project" value="UniProtKB-EC"/>
</dbReference>
<accession>A0A1B9HV14</accession>
<dbReference type="EMBL" id="KV700117">
    <property type="protein sequence ID" value="OCF47115.1"/>
    <property type="molecule type" value="Genomic_DNA"/>
</dbReference>
<dbReference type="Pfam" id="PF00186">
    <property type="entry name" value="DHFR_1"/>
    <property type="match status" value="1"/>
</dbReference>
<evidence type="ECO:0000256" key="2">
    <source>
        <dbReference type="ARBA" id="ARBA00012856"/>
    </source>
</evidence>
<dbReference type="PRINTS" id="PR00070">
    <property type="entry name" value="DHFR"/>
</dbReference>
<proteinExistence type="inferred from homology"/>
<evidence type="ECO:0000313" key="9">
    <source>
        <dbReference type="EMBL" id="OCF47115.1"/>
    </source>
</evidence>
<dbReference type="PROSITE" id="PS51330">
    <property type="entry name" value="DHFR_2"/>
    <property type="match status" value="1"/>
</dbReference>
<reference evidence="9" key="1">
    <citation type="submission" date="2013-07" db="EMBL/GenBank/DDBJ databases">
        <title>The Genome Sequence of Cryptococcus pinus CBS10737.</title>
        <authorList>
            <consortium name="The Broad Institute Genome Sequencing Platform"/>
            <person name="Cuomo C."/>
            <person name="Litvintseva A."/>
            <person name="Chen Y."/>
            <person name="Heitman J."/>
            <person name="Sun S."/>
            <person name="Springer D."/>
            <person name="Dromer F."/>
            <person name="Young S.K."/>
            <person name="Zeng Q."/>
            <person name="Gargeya S."/>
            <person name="Fitzgerald M."/>
            <person name="Abouelleil A."/>
            <person name="Alvarado L."/>
            <person name="Berlin A.M."/>
            <person name="Chapman S.B."/>
            <person name="Dewar J."/>
            <person name="Goldberg J."/>
            <person name="Griggs A."/>
            <person name="Gujja S."/>
            <person name="Hansen M."/>
            <person name="Howarth C."/>
            <person name="Imamovic A."/>
            <person name="Larimer J."/>
            <person name="McCowan C."/>
            <person name="Murphy C."/>
            <person name="Pearson M."/>
            <person name="Priest M."/>
            <person name="Roberts A."/>
            <person name="Saif S."/>
            <person name="Shea T."/>
            <person name="Sykes S."/>
            <person name="Wortman J."/>
            <person name="Nusbaum C."/>
            <person name="Birren B."/>
        </authorList>
    </citation>
    <scope>NUCLEOTIDE SEQUENCE [LARGE SCALE GENOMIC DNA]</scope>
    <source>
        <strain evidence="9">CBS 10737</strain>
    </source>
</reference>
<organism evidence="9">
    <name type="scientific">Kwoniella pini CBS 10737</name>
    <dbReference type="NCBI Taxonomy" id="1296096"/>
    <lineage>
        <taxon>Eukaryota</taxon>
        <taxon>Fungi</taxon>
        <taxon>Dikarya</taxon>
        <taxon>Basidiomycota</taxon>
        <taxon>Agaricomycotina</taxon>
        <taxon>Tremellomycetes</taxon>
        <taxon>Tremellales</taxon>
        <taxon>Cryptococcaceae</taxon>
        <taxon>Kwoniella</taxon>
    </lineage>
</organism>
<dbReference type="PANTHER" id="PTHR48069:SF3">
    <property type="entry name" value="DIHYDROFOLATE REDUCTASE"/>
    <property type="match status" value="1"/>
</dbReference>
<evidence type="ECO:0000259" key="8">
    <source>
        <dbReference type="PROSITE" id="PS51330"/>
    </source>
</evidence>
<dbReference type="GO" id="GO:0050661">
    <property type="term" value="F:NADP binding"/>
    <property type="evidence" value="ECO:0007669"/>
    <property type="project" value="InterPro"/>
</dbReference>
<dbReference type="InterPro" id="IPR012259">
    <property type="entry name" value="DHFR"/>
</dbReference>
<dbReference type="GO" id="GO:0046655">
    <property type="term" value="P:folic acid metabolic process"/>
    <property type="evidence" value="ECO:0007669"/>
    <property type="project" value="TreeGrafter"/>
</dbReference>
<evidence type="ECO:0000256" key="4">
    <source>
        <dbReference type="ARBA" id="ARBA00022563"/>
    </source>
</evidence>
<dbReference type="KEGG" id="kpin:30175260"/>
<dbReference type="SUPFAM" id="SSF53597">
    <property type="entry name" value="Dihydrofolate reductase-like"/>
    <property type="match status" value="1"/>
</dbReference>
<dbReference type="Gene3D" id="3.40.430.10">
    <property type="entry name" value="Dihydrofolate Reductase, subunit A"/>
    <property type="match status" value="1"/>
</dbReference>
<dbReference type="STRING" id="1296096.A0A1B9HV14"/>
<keyword evidence="4" id="KW-0554">One-carbon metabolism</keyword>
<sequence>MLLNLNRLGKMSTSNSKPSITAIVAATQSNGIGLDGGLPWKLPGEMKYFARVTTGEEPSSDLDQQNIVIMGRKTWESIPSKFRPLKNRKNLIISNKGIDVKESINTKSFNSIESTFEFLSNSNTNLNSSNKIFLIGGSQLYKTFLITKPPLINRILLTRIISEFKCDSFLEDFKSHKSLKNNLPIWKKSNHLELENWLGFKIDEENEEKGVKYKYEMWTLNEESE</sequence>
<dbReference type="CDD" id="cd00209">
    <property type="entry name" value="DHFR"/>
    <property type="match status" value="1"/>
</dbReference>
<dbReference type="GeneID" id="30175260"/>
<dbReference type="InterPro" id="IPR017925">
    <property type="entry name" value="DHFR_CS"/>
</dbReference>
<dbReference type="PROSITE" id="PS00075">
    <property type="entry name" value="DHFR_1"/>
    <property type="match status" value="1"/>
</dbReference>
<dbReference type="RefSeq" id="XP_019008334.2">
    <property type="nucleotide sequence ID" value="XM_019158588.2"/>
</dbReference>
<keyword evidence="6" id="KW-0560">Oxidoreductase</keyword>
<dbReference type="InterPro" id="IPR001796">
    <property type="entry name" value="DHFR_dom"/>
</dbReference>
<dbReference type="UniPathway" id="UPA00077">
    <property type="reaction ID" value="UER00158"/>
</dbReference>
<protein>
    <recommendedName>
        <fullName evidence="3">Dihydrofolate reductase</fullName>
        <ecNumber evidence="2">1.5.1.3</ecNumber>
    </recommendedName>
</protein>
<evidence type="ECO:0000256" key="1">
    <source>
        <dbReference type="ARBA" id="ARBA00004903"/>
    </source>
</evidence>
<dbReference type="GO" id="GO:0006730">
    <property type="term" value="P:one-carbon metabolic process"/>
    <property type="evidence" value="ECO:0007669"/>
    <property type="project" value="UniProtKB-KW"/>
</dbReference>
<evidence type="ECO:0000256" key="3">
    <source>
        <dbReference type="ARBA" id="ARBA00018886"/>
    </source>
</evidence>
<dbReference type="PANTHER" id="PTHR48069">
    <property type="entry name" value="DIHYDROFOLATE REDUCTASE"/>
    <property type="match status" value="1"/>
</dbReference>
<dbReference type="AlphaFoldDB" id="A0A1B9HV14"/>
<dbReference type="InterPro" id="IPR024072">
    <property type="entry name" value="DHFR-like_dom_sf"/>
</dbReference>
<keyword evidence="5" id="KW-0521">NADP</keyword>
<name>A0A1B9HV14_9TREE</name>
<gene>
    <name evidence="9" type="ORF">I206_06891</name>
</gene>
<dbReference type="OrthoDB" id="414698at2759"/>
<evidence type="ECO:0000256" key="5">
    <source>
        <dbReference type="ARBA" id="ARBA00022857"/>
    </source>
</evidence>
<dbReference type="GO" id="GO:0046452">
    <property type="term" value="P:dihydrofolate metabolic process"/>
    <property type="evidence" value="ECO:0007669"/>
    <property type="project" value="TreeGrafter"/>
</dbReference>
<evidence type="ECO:0000256" key="6">
    <source>
        <dbReference type="ARBA" id="ARBA00023002"/>
    </source>
</evidence>
<dbReference type="EC" id="1.5.1.3" evidence="2"/>